<dbReference type="PANTHER" id="PTHR23505">
    <property type="entry name" value="SPINSTER"/>
    <property type="match status" value="1"/>
</dbReference>
<evidence type="ECO:0000313" key="9">
    <source>
        <dbReference type="Proteomes" id="UP000077262"/>
    </source>
</evidence>
<feature type="transmembrane region" description="Helical" evidence="6">
    <location>
        <begin position="83"/>
        <end position="103"/>
    </location>
</feature>
<feature type="transmembrane region" description="Helical" evidence="6">
    <location>
        <begin position="276"/>
        <end position="294"/>
    </location>
</feature>
<feature type="transmembrane region" description="Helical" evidence="6">
    <location>
        <begin position="402"/>
        <end position="423"/>
    </location>
</feature>
<feature type="transmembrane region" description="Helical" evidence="6">
    <location>
        <begin position="143"/>
        <end position="165"/>
    </location>
</feature>
<evidence type="ECO:0000259" key="7">
    <source>
        <dbReference type="PROSITE" id="PS50850"/>
    </source>
</evidence>
<evidence type="ECO:0000256" key="5">
    <source>
        <dbReference type="ARBA" id="ARBA00023136"/>
    </source>
</evidence>
<evidence type="ECO:0000256" key="3">
    <source>
        <dbReference type="ARBA" id="ARBA00022692"/>
    </source>
</evidence>
<feature type="transmembrane region" description="Helical" evidence="6">
    <location>
        <begin position="109"/>
        <end position="131"/>
    </location>
</feature>
<keyword evidence="2" id="KW-0813">Transport</keyword>
<dbReference type="RefSeq" id="WP_063977173.1">
    <property type="nucleotide sequence ID" value="NZ_LSTR01000110.1"/>
</dbReference>
<dbReference type="Proteomes" id="UP000077262">
    <property type="component" value="Unassembled WGS sequence"/>
</dbReference>
<feature type="transmembrane region" description="Helical" evidence="6">
    <location>
        <begin position="51"/>
        <end position="76"/>
    </location>
</feature>
<dbReference type="SUPFAM" id="SSF103473">
    <property type="entry name" value="MFS general substrate transporter"/>
    <property type="match status" value="1"/>
</dbReference>
<feature type="transmembrane region" description="Helical" evidence="6">
    <location>
        <begin position="237"/>
        <end position="256"/>
    </location>
</feature>
<protein>
    <recommendedName>
        <fullName evidence="7">Major facilitator superfamily (MFS) profile domain-containing protein</fullName>
    </recommendedName>
</protein>
<keyword evidence="4 6" id="KW-1133">Transmembrane helix</keyword>
<proteinExistence type="predicted"/>
<dbReference type="GO" id="GO:0016020">
    <property type="term" value="C:membrane"/>
    <property type="evidence" value="ECO:0007669"/>
    <property type="project" value="UniProtKB-SubCell"/>
</dbReference>
<reference evidence="8 9" key="1">
    <citation type="submission" date="2016-02" db="EMBL/GenBank/DDBJ databases">
        <authorList>
            <person name="Wen L."/>
            <person name="He K."/>
            <person name="Yang H."/>
        </authorList>
    </citation>
    <scope>NUCLEOTIDE SEQUENCE [LARGE SCALE GENOMIC DNA]</scope>
    <source>
        <strain evidence="8 9">CD09_2</strain>
    </source>
</reference>
<comment type="caution">
    <text evidence="8">The sequence shown here is derived from an EMBL/GenBank/DDBJ whole genome shotgun (WGS) entry which is preliminary data.</text>
</comment>
<accession>A0A177IWS7</accession>
<dbReference type="Gene3D" id="1.20.1250.20">
    <property type="entry name" value="MFS general substrate transporter like domains"/>
    <property type="match status" value="2"/>
</dbReference>
<organism evidence="8 9">
    <name type="scientific">Sphingobium yanoikuyae</name>
    <name type="common">Sphingomonas yanoikuyae</name>
    <dbReference type="NCBI Taxonomy" id="13690"/>
    <lineage>
        <taxon>Bacteria</taxon>
        <taxon>Pseudomonadati</taxon>
        <taxon>Pseudomonadota</taxon>
        <taxon>Alphaproteobacteria</taxon>
        <taxon>Sphingomonadales</taxon>
        <taxon>Sphingomonadaceae</taxon>
        <taxon>Sphingobium</taxon>
    </lineage>
</organism>
<dbReference type="PROSITE" id="PS50850">
    <property type="entry name" value="MFS"/>
    <property type="match status" value="1"/>
</dbReference>
<feature type="domain" description="Major facilitator superfamily (MFS) profile" evidence="7">
    <location>
        <begin position="17"/>
        <end position="428"/>
    </location>
</feature>
<dbReference type="AlphaFoldDB" id="A0A177IWS7"/>
<feature type="transmembrane region" description="Helical" evidence="6">
    <location>
        <begin position="16"/>
        <end position="39"/>
    </location>
</feature>
<evidence type="ECO:0000256" key="1">
    <source>
        <dbReference type="ARBA" id="ARBA00004141"/>
    </source>
</evidence>
<dbReference type="Pfam" id="PF07690">
    <property type="entry name" value="MFS_1"/>
    <property type="match status" value="1"/>
</dbReference>
<dbReference type="InterPro" id="IPR011701">
    <property type="entry name" value="MFS"/>
</dbReference>
<dbReference type="InterPro" id="IPR020846">
    <property type="entry name" value="MFS_dom"/>
</dbReference>
<sequence>MGQSETSWPARTAANWALLLLLLAYMLSFIDRIILSILIRPISADLHLSDMQFALVGGVAFSLFYVSVGLPIGWLADRMPRRLIVAAGIALWSLCTVASGLASSFGWLFLARVGVGIGEAALSPAAYSLIADYFPPAKRGRAVAIYTLGVSLGSSVAYLLGGLLIGFTATHGAVELPLFGALAPWRFVFVAVGVPGLFMALLTLTMREPARRSMPGGAIEEGIGFLAFLKARRSVSLAYILGYSFINLPFAGFILWGPALFDRLHGMGPRELSLPLALIFLVPTTLGQWFGALVTDRALTRGHGDAAFRTGAACALLLVPVAIAMPLLTNATAALVALALLVFLVCASVGHHAVVAASVAPNRLRGLYIALFFFVQNVMGQAIIALITAFLTDHIFGNPASIGRSMAIVGGIGAAGGFVALLAGRCALRQASPAVSQHP</sequence>
<dbReference type="InterPro" id="IPR044770">
    <property type="entry name" value="MFS_spinster-like"/>
</dbReference>
<feature type="transmembrane region" description="Helical" evidence="6">
    <location>
        <begin position="185"/>
        <end position="204"/>
    </location>
</feature>
<evidence type="ECO:0000313" key="8">
    <source>
        <dbReference type="EMBL" id="OAH33260.1"/>
    </source>
</evidence>
<dbReference type="PANTHER" id="PTHR23505:SF79">
    <property type="entry name" value="PROTEIN SPINSTER"/>
    <property type="match status" value="1"/>
</dbReference>
<evidence type="ECO:0000256" key="4">
    <source>
        <dbReference type="ARBA" id="ARBA00022989"/>
    </source>
</evidence>
<feature type="transmembrane region" description="Helical" evidence="6">
    <location>
        <begin position="334"/>
        <end position="355"/>
    </location>
</feature>
<keyword evidence="5 6" id="KW-0472">Membrane</keyword>
<dbReference type="EMBL" id="LSTR01000110">
    <property type="protein sequence ID" value="OAH33260.1"/>
    <property type="molecule type" value="Genomic_DNA"/>
</dbReference>
<dbReference type="GO" id="GO:0022857">
    <property type="term" value="F:transmembrane transporter activity"/>
    <property type="evidence" value="ECO:0007669"/>
    <property type="project" value="InterPro"/>
</dbReference>
<dbReference type="InterPro" id="IPR036259">
    <property type="entry name" value="MFS_trans_sf"/>
</dbReference>
<evidence type="ECO:0000256" key="6">
    <source>
        <dbReference type="SAM" id="Phobius"/>
    </source>
</evidence>
<feature type="transmembrane region" description="Helical" evidence="6">
    <location>
        <begin position="367"/>
        <end position="390"/>
    </location>
</feature>
<comment type="subcellular location">
    <subcellularLocation>
        <location evidence="1">Membrane</location>
        <topology evidence="1">Multi-pass membrane protein</topology>
    </subcellularLocation>
</comment>
<keyword evidence="3 6" id="KW-0812">Transmembrane</keyword>
<feature type="transmembrane region" description="Helical" evidence="6">
    <location>
        <begin position="306"/>
        <end position="328"/>
    </location>
</feature>
<evidence type="ECO:0000256" key="2">
    <source>
        <dbReference type="ARBA" id="ARBA00022448"/>
    </source>
</evidence>
<gene>
    <name evidence="8" type="ORF">AX777_24585</name>
</gene>
<name>A0A177IWS7_SPHYA</name>